<name>A0A9N7Z7B5_PLEPL</name>
<organism evidence="2 3">
    <name type="scientific">Pleuronectes platessa</name>
    <name type="common">European plaice</name>
    <dbReference type="NCBI Taxonomy" id="8262"/>
    <lineage>
        <taxon>Eukaryota</taxon>
        <taxon>Metazoa</taxon>
        <taxon>Chordata</taxon>
        <taxon>Craniata</taxon>
        <taxon>Vertebrata</taxon>
        <taxon>Euteleostomi</taxon>
        <taxon>Actinopterygii</taxon>
        <taxon>Neopterygii</taxon>
        <taxon>Teleostei</taxon>
        <taxon>Neoteleostei</taxon>
        <taxon>Acanthomorphata</taxon>
        <taxon>Carangaria</taxon>
        <taxon>Pleuronectiformes</taxon>
        <taxon>Pleuronectoidei</taxon>
        <taxon>Pleuronectidae</taxon>
        <taxon>Pleuronectes</taxon>
    </lineage>
</organism>
<feature type="region of interest" description="Disordered" evidence="1">
    <location>
        <begin position="80"/>
        <end position="124"/>
    </location>
</feature>
<proteinExistence type="predicted"/>
<reference evidence="2" key="1">
    <citation type="submission" date="2020-03" db="EMBL/GenBank/DDBJ databases">
        <authorList>
            <person name="Weist P."/>
        </authorList>
    </citation>
    <scope>NUCLEOTIDE SEQUENCE</scope>
</reference>
<comment type="caution">
    <text evidence="2">The sequence shown here is derived from an EMBL/GenBank/DDBJ whole genome shotgun (WGS) entry which is preliminary data.</text>
</comment>
<dbReference type="AlphaFoldDB" id="A0A9N7Z7B5"/>
<feature type="compositionally biased region" description="Basic and acidic residues" evidence="1">
    <location>
        <begin position="107"/>
        <end position="124"/>
    </location>
</feature>
<dbReference type="Proteomes" id="UP001153269">
    <property type="component" value="Unassembled WGS sequence"/>
</dbReference>
<sequence length="124" mass="13586">MASFTYTRSPTHTRQRRNRARVKMLMRIAGVTAAGSRHSTLTSHAICVATSHHRGLKLNLSCQQHDGPGAPDLYSEQFVRLPPKTGPGGGGLSPHRRRRAVTVPPETPERGDVSTRREASAPDR</sequence>
<evidence type="ECO:0000313" key="2">
    <source>
        <dbReference type="EMBL" id="CAB1452477.1"/>
    </source>
</evidence>
<evidence type="ECO:0000313" key="3">
    <source>
        <dbReference type="Proteomes" id="UP001153269"/>
    </source>
</evidence>
<keyword evidence="3" id="KW-1185">Reference proteome</keyword>
<dbReference type="EMBL" id="CADEAL010004130">
    <property type="protein sequence ID" value="CAB1452477.1"/>
    <property type="molecule type" value="Genomic_DNA"/>
</dbReference>
<evidence type="ECO:0000256" key="1">
    <source>
        <dbReference type="SAM" id="MobiDB-lite"/>
    </source>
</evidence>
<accession>A0A9N7Z7B5</accession>
<protein>
    <submittedName>
        <fullName evidence="2">Uncharacterized protein</fullName>
    </submittedName>
</protein>
<gene>
    <name evidence="2" type="ORF">PLEPLA_LOCUS40227</name>
</gene>